<accession>A0A1F6GX03</accession>
<name>A0A1F6GX03_9PROT</name>
<evidence type="ECO:0000313" key="6">
    <source>
        <dbReference type="EMBL" id="OGH02696.1"/>
    </source>
</evidence>
<keyword evidence="2" id="KW-0808">Transferase</keyword>
<dbReference type="GO" id="GO:0006011">
    <property type="term" value="P:UDP-alpha-D-glucose metabolic process"/>
    <property type="evidence" value="ECO:0007669"/>
    <property type="project" value="InterPro"/>
</dbReference>
<feature type="binding site" evidence="5">
    <location>
        <position position="154"/>
    </location>
    <ligand>
        <name>UTP</name>
        <dbReference type="ChEBI" id="CHEBI:46398"/>
    </ligand>
</feature>
<dbReference type="FunFam" id="2.160.10.10:FF:000001">
    <property type="entry name" value="UTP--glucose-1-phosphate uridylyltransferase"/>
    <property type="match status" value="1"/>
</dbReference>
<evidence type="ECO:0000256" key="5">
    <source>
        <dbReference type="PIRSR" id="PIRSR000806-2"/>
    </source>
</evidence>
<dbReference type="EMBL" id="MFNF01000021">
    <property type="protein sequence ID" value="OGH02696.1"/>
    <property type="molecule type" value="Genomic_DNA"/>
</dbReference>
<dbReference type="FunFam" id="3.90.550.10:FF:000002">
    <property type="entry name" value="UTP--glucose-1-phosphate uridylyltransferase"/>
    <property type="match status" value="1"/>
</dbReference>
<dbReference type="Proteomes" id="UP000177583">
    <property type="component" value="Unassembled WGS sequence"/>
</dbReference>
<feature type="binding site" evidence="5">
    <location>
        <position position="213"/>
    </location>
    <ligand>
        <name>UTP</name>
        <dbReference type="ChEBI" id="CHEBI:46398"/>
    </ligand>
</feature>
<dbReference type="InterPro" id="IPR029044">
    <property type="entry name" value="Nucleotide-diphossugar_trans"/>
</dbReference>
<feature type="binding site" evidence="5">
    <location>
        <position position="351"/>
    </location>
    <ligand>
        <name>UTP</name>
        <dbReference type="ChEBI" id="CHEBI:46398"/>
    </ligand>
</feature>
<organism evidence="6 7">
    <name type="scientific">Candidatus Lambdaproteobacteria bacterium RIFOXYD2_FULL_56_26</name>
    <dbReference type="NCBI Taxonomy" id="1817773"/>
    <lineage>
        <taxon>Bacteria</taxon>
        <taxon>Pseudomonadati</taxon>
        <taxon>Pseudomonadota</taxon>
        <taxon>Candidatus Lambdaproteobacteria</taxon>
    </lineage>
</organism>
<dbReference type="CDD" id="cd00897">
    <property type="entry name" value="UGPase_euk"/>
    <property type="match status" value="1"/>
</dbReference>
<gene>
    <name evidence="6" type="ORF">A2557_11475</name>
</gene>
<proteinExistence type="inferred from homology"/>
<dbReference type="Gene3D" id="3.90.550.10">
    <property type="entry name" value="Spore Coat Polysaccharide Biosynthesis Protein SpsA, Chain A"/>
    <property type="match status" value="1"/>
</dbReference>
<protein>
    <recommendedName>
        <fullName evidence="8">UTP--glucose-1-phosphate uridylyltransferase</fullName>
    </recommendedName>
</protein>
<dbReference type="PIRSF" id="PIRSF000806">
    <property type="entry name" value="UDPGP"/>
    <property type="match status" value="1"/>
</dbReference>
<feature type="binding site" evidence="4">
    <location>
        <position position="183"/>
    </location>
    <ligand>
        <name>substrate</name>
    </ligand>
</feature>
<dbReference type="GO" id="GO:0003983">
    <property type="term" value="F:UTP:glucose-1-phosphate uridylyltransferase activity"/>
    <property type="evidence" value="ECO:0007669"/>
    <property type="project" value="InterPro"/>
</dbReference>
<feature type="binding site" evidence="5">
    <location>
        <position position="92"/>
    </location>
    <ligand>
        <name>UTP</name>
        <dbReference type="ChEBI" id="CHEBI:46398"/>
    </ligand>
</feature>
<evidence type="ECO:0000256" key="4">
    <source>
        <dbReference type="PIRSR" id="PIRSR000806-1"/>
    </source>
</evidence>
<reference evidence="6 7" key="1">
    <citation type="journal article" date="2016" name="Nat. Commun.">
        <title>Thousands of microbial genomes shed light on interconnected biogeochemical processes in an aquifer system.</title>
        <authorList>
            <person name="Anantharaman K."/>
            <person name="Brown C.T."/>
            <person name="Hug L.A."/>
            <person name="Sharon I."/>
            <person name="Castelle C.J."/>
            <person name="Probst A.J."/>
            <person name="Thomas B.C."/>
            <person name="Singh A."/>
            <person name="Wilkins M.J."/>
            <person name="Karaoz U."/>
            <person name="Brodie E.L."/>
            <person name="Williams K.H."/>
            <person name="Hubbard S.S."/>
            <person name="Banfield J.F."/>
        </authorList>
    </citation>
    <scope>NUCLEOTIDE SEQUENCE [LARGE SCALE GENOMIC DNA]</scope>
</reference>
<keyword evidence="3" id="KW-0548">Nucleotidyltransferase</keyword>
<comment type="caution">
    <text evidence="6">The sequence shown here is derived from an EMBL/GenBank/DDBJ whole genome shotgun (WGS) entry which is preliminary data.</text>
</comment>
<evidence type="ECO:0000256" key="3">
    <source>
        <dbReference type="ARBA" id="ARBA00022695"/>
    </source>
</evidence>
<dbReference type="SUPFAM" id="SSF53448">
    <property type="entry name" value="Nucleotide-diphospho-sugar transferases"/>
    <property type="match status" value="1"/>
</dbReference>
<dbReference type="Pfam" id="PF01704">
    <property type="entry name" value="UDPGP"/>
    <property type="match status" value="1"/>
</dbReference>
<comment type="similarity">
    <text evidence="1">Belongs to the UDPGP type 1 family.</text>
</comment>
<evidence type="ECO:0008006" key="8">
    <source>
        <dbReference type="Google" id="ProtNLM"/>
    </source>
</evidence>
<dbReference type="InterPro" id="IPR002618">
    <property type="entry name" value="UDPGP_fam"/>
</dbReference>
<sequence>MKLYSEITKSIALQGFSEEQIESFGTLYKAWNSQKEKSLDWSKVKSPEEGEVERYDQLKEVSDKKAKELLSKLVVARLNGGLGTSMGCVGPKSAIEVRGGLSFLDLIVTQINKLNERYGTDVPLVLMNSFNTEQDTQKIIQKYEGEVTLRTFTQHEFPRLRRDSLLPMSRKRYGGLISYPPGHGDFFTSFEKSGILDLALAEGKEYLFLANADNLGASVDLRLLGLLADSGCPYLMEVTPKTRADVKGGTLIKTEEDGLQLLEIAQVPGEYVEEFKSVKKFRIFNTNNIWINLKALKEKLLTGLELEVIVNKKTVDHVPVIQLETAIGGAISAFEGAKAVNVPRSRFLPVKKTDDLLLVQSNLFVLNDGVLVKNPERQFSGLPMVRLGPYFQNYEDYQKRFETIPDMLELDLLTVVGDVTFGKHITLRGNVILVCEQGSLALPDGAVLENKVLTGSIKMGEL</sequence>
<evidence type="ECO:0000256" key="1">
    <source>
        <dbReference type="ARBA" id="ARBA00010401"/>
    </source>
</evidence>
<dbReference type="PANTHER" id="PTHR43511">
    <property type="match status" value="1"/>
</dbReference>
<dbReference type="Gene3D" id="2.160.10.10">
    <property type="entry name" value="Hexapeptide repeat proteins"/>
    <property type="match status" value="1"/>
</dbReference>
<evidence type="ECO:0000256" key="2">
    <source>
        <dbReference type="ARBA" id="ARBA00022679"/>
    </source>
</evidence>
<dbReference type="AlphaFoldDB" id="A0A1F6GX03"/>
<evidence type="ECO:0000313" key="7">
    <source>
        <dbReference type="Proteomes" id="UP000177583"/>
    </source>
</evidence>
<dbReference type="InterPro" id="IPR016267">
    <property type="entry name" value="UDPGP_trans"/>
</dbReference>
<feature type="binding site" evidence="5">
    <location>
        <position position="182"/>
    </location>
    <ligand>
        <name>UTP</name>
        <dbReference type="ChEBI" id="CHEBI:46398"/>
    </ligand>
</feature>